<dbReference type="GO" id="GO:0020037">
    <property type="term" value="F:heme binding"/>
    <property type="evidence" value="ECO:0007669"/>
    <property type="project" value="InterPro"/>
</dbReference>
<evidence type="ECO:0000256" key="3">
    <source>
        <dbReference type="ARBA" id="ARBA00022617"/>
    </source>
</evidence>
<keyword evidence="3" id="KW-0349">Heme</keyword>
<keyword evidence="5" id="KW-0560">Oxidoreductase</keyword>
<dbReference type="Gene3D" id="1.10.630.10">
    <property type="entry name" value="Cytochrome P450"/>
    <property type="match status" value="1"/>
</dbReference>
<evidence type="ECO:0000313" key="9">
    <source>
        <dbReference type="Proteomes" id="UP000093759"/>
    </source>
</evidence>
<accession>A0A1A3TU91</accession>
<comment type="cofactor">
    <cofactor evidence="1">
        <name>heme</name>
        <dbReference type="ChEBI" id="CHEBI:30413"/>
    </cofactor>
</comment>
<organism evidence="8 9">
    <name type="scientific">Mycolicibacter sinensis (strain JDM601)</name>
    <name type="common">Mycobacterium sinense</name>
    <dbReference type="NCBI Taxonomy" id="875328"/>
    <lineage>
        <taxon>Bacteria</taxon>
        <taxon>Bacillati</taxon>
        <taxon>Actinomycetota</taxon>
        <taxon>Actinomycetes</taxon>
        <taxon>Mycobacteriales</taxon>
        <taxon>Mycobacteriaceae</taxon>
        <taxon>Mycolicibacter</taxon>
    </lineage>
</organism>
<dbReference type="InterPro" id="IPR036396">
    <property type="entry name" value="Cyt_P450_sf"/>
</dbReference>
<comment type="caution">
    <text evidence="8">The sequence shown here is derived from an EMBL/GenBank/DDBJ whole genome shotgun (WGS) entry which is preliminary data.</text>
</comment>
<dbReference type="GO" id="GO:0036199">
    <property type="term" value="F:cholest-4-en-3-one 26-monooxygenase activity"/>
    <property type="evidence" value="ECO:0007669"/>
    <property type="project" value="TreeGrafter"/>
</dbReference>
<dbReference type="GO" id="GO:0005506">
    <property type="term" value="F:iron ion binding"/>
    <property type="evidence" value="ECO:0007669"/>
    <property type="project" value="InterPro"/>
</dbReference>
<dbReference type="RefSeq" id="WP_065025240.1">
    <property type="nucleotide sequence ID" value="NZ_LZMF01000094.1"/>
</dbReference>
<protein>
    <submittedName>
        <fullName evidence="8">Cytochrome</fullName>
    </submittedName>
</protein>
<keyword evidence="6" id="KW-0408">Iron</keyword>
<dbReference type="Proteomes" id="UP000093759">
    <property type="component" value="Unassembled WGS sequence"/>
</dbReference>
<name>A0A1A3TU91_MYCSD</name>
<dbReference type="SUPFAM" id="SSF48264">
    <property type="entry name" value="Cytochrome P450"/>
    <property type="match status" value="1"/>
</dbReference>
<sequence length="420" mass="47145">MTTTTTREHDTIDLSAKAFWTTTATDREHAYAELRAKRPISWQRPVEDAWYPEPDDPGYWAILRRDDIIDVSRRNDVFVSRYGVNFETLPPHMVRASQSILGMDPPDHTQIRRLVSAAFTPRQVRRIQEQIEANAREIVDGIVGKGEVEFVSECAALLPMITVCDMIGVPEADRLPVARAAEVITGWNDPDTRDGRPLLEALPEAGRYLTKIGRTLAAQRREDPRDDLMTALVQAEVNGERLPDSEISSFFTLLCIAGTDTTRQTTSHVVKALTDFPEQRAWLLEDFDGRIGTAIEEFIRWASPVMTFRRTAVTDTVVGGQEIKAGEKVVMFYPSGNWDETAFDHPERFDLSRSPNHHLGFGGGGAHYCLGAQVAKAQLRALFRALLHHAPDFEAGQPEYLAGNLIHGIKRMPVKFTAKR</sequence>
<dbReference type="FunFam" id="1.10.630.10:FF:000018">
    <property type="entry name" value="Cytochrome P450 monooxygenase"/>
    <property type="match status" value="1"/>
</dbReference>
<dbReference type="PANTHER" id="PTHR46696:SF4">
    <property type="entry name" value="BIOTIN BIOSYNTHESIS CYTOCHROME P450"/>
    <property type="match status" value="1"/>
</dbReference>
<dbReference type="GO" id="GO:0006707">
    <property type="term" value="P:cholesterol catabolic process"/>
    <property type="evidence" value="ECO:0007669"/>
    <property type="project" value="TreeGrafter"/>
</dbReference>
<dbReference type="Pfam" id="PF00067">
    <property type="entry name" value="p450"/>
    <property type="match status" value="1"/>
</dbReference>
<dbReference type="CDD" id="cd11033">
    <property type="entry name" value="CYP142-like"/>
    <property type="match status" value="1"/>
</dbReference>
<dbReference type="PANTHER" id="PTHR46696">
    <property type="entry name" value="P450, PUTATIVE (EUROFUNG)-RELATED"/>
    <property type="match status" value="1"/>
</dbReference>
<evidence type="ECO:0000256" key="2">
    <source>
        <dbReference type="ARBA" id="ARBA00010617"/>
    </source>
</evidence>
<reference evidence="9" key="1">
    <citation type="submission" date="2016-06" db="EMBL/GenBank/DDBJ databases">
        <authorList>
            <person name="Sutton G."/>
            <person name="Brinkac L."/>
            <person name="Sanka R."/>
            <person name="Adams M."/>
            <person name="Lau E."/>
            <person name="Garcia-Basteiro A."/>
            <person name="Lopez-Varela E."/>
            <person name="Palencia S."/>
        </authorList>
    </citation>
    <scope>NUCLEOTIDE SEQUENCE [LARGE SCALE GENOMIC DNA]</scope>
    <source>
        <strain evidence="9">1274684.2</strain>
    </source>
</reference>
<dbReference type="GO" id="GO:0008395">
    <property type="term" value="F:steroid hydroxylase activity"/>
    <property type="evidence" value="ECO:0007669"/>
    <property type="project" value="TreeGrafter"/>
</dbReference>
<dbReference type="PRINTS" id="PR00359">
    <property type="entry name" value="BP450"/>
</dbReference>
<evidence type="ECO:0000256" key="5">
    <source>
        <dbReference type="ARBA" id="ARBA00023002"/>
    </source>
</evidence>
<evidence type="ECO:0000256" key="7">
    <source>
        <dbReference type="ARBA" id="ARBA00023033"/>
    </source>
</evidence>
<comment type="similarity">
    <text evidence="2">Belongs to the cytochrome P450 family.</text>
</comment>
<gene>
    <name evidence="8" type="ORF">A5648_06240</name>
</gene>
<dbReference type="EMBL" id="LZMF01000094">
    <property type="protein sequence ID" value="OBK86204.1"/>
    <property type="molecule type" value="Genomic_DNA"/>
</dbReference>
<dbReference type="InterPro" id="IPR002397">
    <property type="entry name" value="Cyt_P450_B"/>
</dbReference>
<evidence type="ECO:0000256" key="4">
    <source>
        <dbReference type="ARBA" id="ARBA00022723"/>
    </source>
</evidence>
<evidence type="ECO:0000256" key="1">
    <source>
        <dbReference type="ARBA" id="ARBA00001971"/>
    </source>
</evidence>
<proteinExistence type="inferred from homology"/>
<dbReference type="InterPro" id="IPR001128">
    <property type="entry name" value="Cyt_P450"/>
</dbReference>
<dbReference type="AlphaFoldDB" id="A0A1A3TU91"/>
<keyword evidence="7" id="KW-0503">Monooxygenase</keyword>
<keyword evidence="4" id="KW-0479">Metal-binding</keyword>
<evidence type="ECO:0000256" key="6">
    <source>
        <dbReference type="ARBA" id="ARBA00023004"/>
    </source>
</evidence>
<evidence type="ECO:0000313" key="8">
    <source>
        <dbReference type="EMBL" id="OBK86204.1"/>
    </source>
</evidence>